<evidence type="ECO:0000256" key="1">
    <source>
        <dbReference type="SAM" id="SignalP"/>
    </source>
</evidence>
<keyword evidence="3" id="KW-1185">Reference proteome</keyword>
<accession>A0A5J5ETK2</accession>
<protein>
    <submittedName>
        <fullName evidence="2">Malate dehydrogenase</fullName>
    </submittedName>
</protein>
<dbReference type="Proteomes" id="UP000326924">
    <property type="component" value="Unassembled WGS sequence"/>
</dbReference>
<feature type="signal peptide" evidence="1">
    <location>
        <begin position="1"/>
        <end position="20"/>
    </location>
</feature>
<organism evidence="2 3">
    <name type="scientific">Sphaerosporella brunnea</name>
    <dbReference type="NCBI Taxonomy" id="1250544"/>
    <lineage>
        <taxon>Eukaryota</taxon>
        <taxon>Fungi</taxon>
        <taxon>Dikarya</taxon>
        <taxon>Ascomycota</taxon>
        <taxon>Pezizomycotina</taxon>
        <taxon>Pezizomycetes</taxon>
        <taxon>Pezizales</taxon>
        <taxon>Pyronemataceae</taxon>
        <taxon>Sphaerosporella</taxon>
    </lineage>
</organism>
<sequence>MHFLNALSIALVSLVAAAGAAPHKGWQPKATNCPLDKAVLPQVTDFQPGAKNLSPPSVANKVPTRVVLGKGTQNYTCAGNTAADMPAAYGAHALLYDVSCLAQYKPELLHKIPDHVYALPENMAEYCSDELSEFVRDNVQVGEHLFTTMTTPVFTFRGGKDIFYGKKMEGVSAPSRAAQGKNGAVDWLKLDSIAGTHGFKEVYRVVTASGKAPATCEGQKPEFEVPYAAEYWFYN</sequence>
<evidence type="ECO:0000313" key="3">
    <source>
        <dbReference type="Proteomes" id="UP000326924"/>
    </source>
</evidence>
<dbReference type="PANTHER" id="PTHR35567:SF1">
    <property type="entry name" value="CONSERVED FUNGAL PROTEIN (AFU_ORTHOLOGUE AFUA_1G14230)"/>
    <property type="match status" value="1"/>
</dbReference>
<reference evidence="2 3" key="1">
    <citation type="submission" date="2019-09" db="EMBL/GenBank/DDBJ databases">
        <title>Draft genome of the ectomycorrhizal ascomycete Sphaerosporella brunnea.</title>
        <authorList>
            <consortium name="DOE Joint Genome Institute"/>
            <person name="Benucci G.M."/>
            <person name="Marozzi G."/>
            <person name="Antonielli L."/>
            <person name="Sanchez S."/>
            <person name="Marco P."/>
            <person name="Wang X."/>
            <person name="Falini L.B."/>
            <person name="Barry K."/>
            <person name="Haridas S."/>
            <person name="Lipzen A."/>
            <person name="Labutti K."/>
            <person name="Grigoriev I.V."/>
            <person name="Murat C."/>
            <person name="Martin F."/>
            <person name="Albertini E."/>
            <person name="Donnini D."/>
            <person name="Bonito G."/>
        </authorList>
    </citation>
    <scope>NUCLEOTIDE SEQUENCE [LARGE SCALE GENOMIC DNA]</scope>
    <source>
        <strain evidence="2 3">Sb_GMNB300</strain>
    </source>
</reference>
<proteinExistence type="predicted"/>
<dbReference type="Pfam" id="PF11937">
    <property type="entry name" value="DUF3455"/>
    <property type="match status" value="1"/>
</dbReference>
<gene>
    <name evidence="2" type="ORF">FN846DRAFT_955071</name>
</gene>
<name>A0A5J5ETK2_9PEZI</name>
<dbReference type="InterPro" id="IPR021851">
    <property type="entry name" value="DUF3455"/>
</dbReference>
<comment type="caution">
    <text evidence="2">The sequence shown here is derived from an EMBL/GenBank/DDBJ whole genome shotgun (WGS) entry which is preliminary data.</text>
</comment>
<dbReference type="InParanoid" id="A0A5J5ETK2"/>
<evidence type="ECO:0000313" key="2">
    <source>
        <dbReference type="EMBL" id="KAA8902676.1"/>
    </source>
</evidence>
<dbReference type="EMBL" id="VXIS01000128">
    <property type="protein sequence ID" value="KAA8902676.1"/>
    <property type="molecule type" value="Genomic_DNA"/>
</dbReference>
<dbReference type="OrthoDB" id="1859733at2759"/>
<feature type="chain" id="PRO_5023806725" evidence="1">
    <location>
        <begin position="21"/>
        <end position="235"/>
    </location>
</feature>
<keyword evidence="1" id="KW-0732">Signal</keyword>
<dbReference type="PANTHER" id="PTHR35567">
    <property type="entry name" value="MALATE DEHYDROGENASE (AFU_ORTHOLOGUE AFUA_2G13800)"/>
    <property type="match status" value="1"/>
</dbReference>
<dbReference type="AlphaFoldDB" id="A0A5J5ETK2"/>